<proteinExistence type="predicted"/>
<dbReference type="Proteomes" id="UP000006329">
    <property type="component" value="Unassembled WGS sequence"/>
</dbReference>
<sequence>MRLTGIYCFLFKEICISTFLNKFIVLFLFRPNAKPKILLKQNRVPSLDFLQHERIFSDRISN</sequence>
<keyword evidence="1" id="KW-0812">Transmembrane</keyword>
<evidence type="ECO:0000313" key="2">
    <source>
        <dbReference type="EMBL" id="EKO34975.1"/>
    </source>
</evidence>
<keyword evidence="3" id="KW-1185">Reference proteome</keyword>
<gene>
    <name evidence="2" type="ORF">LEP1GSC179_3540</name>
</gene>
<feature type="transmembrane region" description="Helical" evidence="1">
    <location>
        <begin position="6"/>
        <end position="29"/>
    </location>
</feature>
<accession>A0A0E2BI07</accession>
<dbReference type="EMBL" id="AHON02000026">
    <property type="protein sequence ID" value="EKO34975.1"/>
    <property type="molecule type" value="Genomic_DNA"/>
</dbReference>
<keyword evidence="1" id="KW-0472">Membrane</keyword>
<evidence type="ECO:0000256" key="1">
    <source>
        <dbReference type="SAM" id="Phobius"/>
    </source>
</evidence>
<organism evidence="2 3">
    <name type="scientific">Leptospira santarosai str. MOR084</name>
    <dbReference type="NCBI Taxonomy" id="1049984"/>
    <lineage>
        <taxon>Bacteria</taxon>
        <taxon>Pseudomonadati</taxon>
        <taxon>Spirochaetota</taxon>
        <taxon>Spirochaetia</taxon>
        <taxon>Leptospirales</taxon>
        <taxon>Leptospiraceae</taxon>
        <taxon>Leptospira</taxon>
    </lineage>
</organism>
<reference evidence="2" key="1">
    <citation type="submission" date="2012-10" db="EMBL/GenBank/DDBJ databases">
        <authorList>
            <person name="Harkins D.M."/>
            <person name="Durkin A.S."/>
            <person name="Brinkac L.M."/>
            <person name="Haft D.H."/>
            <person name="Selengut J.D."/>
            <person name="Sanka R."/>
            <person name="DePew J."/>
            <person name="Purushe J."/>
            <person name="Matthias M.A."/>
            <person name="Vinetz J.M."/>
            <person name="Sutton G.G."/>
            <person name="Nierman W.C."/>
            <person name="Fouts D.E."/>
        </authorList>
    </citation>
    <scope>NUCLEOTIDE SEQUENCE [LARGE SCALE GENOMIC DNA]</scope>
    <source>
        <strain evidence="2">MOR084</strain>
    </source>
</reference>
<dbReference type="AlphaFoldDB" id="A0A0E2BI07"/>
<comment type="caution">
    <text evidence="2">The sequence shown here is derived from an EMBL/GenBank/DDBJ whole genome shotgun (WGS) entry which is preliminary data.</text>
</comment>
<keyword evidence="1" id="KW-1133">Transmembrane helix</keyword>
<protein>
    <submittedName>
        <fullName evidence="2">Uncharacterized protein</fullName>
    </submittedName>
</protein>
<evidence type="ECO:0000313" key="3">
    <source>
        <dbReference type="Proteomes" id="UP000006329"/>
    </source>
</evidence>
<name>A0A0E2BI07_9LEPT</name>